<evidence type="ECO:0000259" key="9">
    <source>
        <dbReference type="Pfam" id="PF02714"/>
    </source>
</evidence>
<dbReference type="PANTHER" id="PTHR13018">
    <property type="entry name" value="PROBABLE MEMBRANE PROTEIN DUF221-RELATED"/>
    <property type="match status" value="1"/>
</dbReference>
<evidence type="ECO:0000313" key="12">
    <source>
        <dbReference type="EMBL" id="CCX13254.1"/>
    </source>
</evidence>
<dbReference type="OMA" id="CSCKKEN"/>
<evidence type="ECO:0000256" key="4">
    <source>
        <dbReference type="ARBA" id="ARBA00022692"/>
    </source>
</evidence>
<feature type="domain" description="CSC1/OSCA1-like N-terminal transmembrane" evidence="10">
    <location>
        <begin position="38"/>
        <end position="205"/>
    </location>
</feature>
<reference evidence="12 13" key="1">
    <citation type="journal article" date="2013" name="PLoS Genet.">
        <title>The genome and development-dependent transcriptomes of Pyronema confluens: a window into fungal evolution.</title>
        <authorList>
            <person name="Traeger S."/>
            <person name="Altegoer F."/>
            <person name="Freitag M."/>
            <person name="Gabaldon T."/>
            <person name="Kempken F."/>
            <person name="Kumar A."/>
            <person name="Marcet-Houben M."/>
            <person name="Poggeler S."/>
            <person name="Stajich J.E."/>
            <person name="Nowrousian M."/>
        </authorList>
    </citation>
    <scope>NUCLEOTIDE SEQUENCE [LARGE SCALE GENOMIC DNA]</scope>
    <source>
        <strain evidence="13">CBS 100304</strain>
        <tissue evidence="12">Vegetative mycelium</tissue>
    </source>
</reference>
<dbReference type="InterPro" id="IPR045122">
    <property type="entry name" value="Csc1-like"/>
</dbReference>
<dbReference type="EMBL" id="HF935791">
    <property type="protein sequence ID" value="CCX13254.1"/>
    <property type="molecule type" value="Genomic_DNA"/>
</dbReference>
<name>U4L755_PYROM</name>
<evidence type="ECO:0000256" key="1">
    <source>
        <dbReference type="ARBA" id="ARBA00004141"/>
    </source>
</evidence>
<feature type="region of interest" description="Disordered" evidence="7">
    <location>
        <begin position="310"/>
        <end position="332"/>
    </location>
</feature>
<feature type="transmembrane region" description="Helical" evidence="8">
    <location>
        <begin position="658"/>
        <end position="675"/>
    </location>
</feature>
<evidence type="ECO:0000256" key="7">
    <source>
        <dbReference type="SAM" id="MobiDB-lite"/>
    </source>
</evidence>
<feature type="transmembrane region" description="Helical" evidence="8">
    <location>
        <begin position="38"/>
        <end position="59"/>
    </location>
</feature>
<feature type="transmembrane region" description="Helical" evidence="8">
    <location>
        <begin position="696"/>
        <end position="718"/>
    </location>
</feature>
<feature type="compositionally biased region" description="Acidic residues" evidence="7">
    <location>
        <begin position="310"/>
        <end position="320"/>
    </location>
</feature>
<feature type="region of interest" description="Disordered" evidence="7">
    <location>
        <begin position="803"/>
        <end position="828"/>
    </location>
</feature>
<evidence type="ECO:0000256" key="2">
    <source>
        <dbReference type="ARBA" id="ARBA00007779"/>
    </source>
</evidence>
<feature type="domain" description="CSC1/OSCA1-like 7TM region" evidence="9">
    <location>
        <begin position="438"/>
        <end position="715"/>
    </location>
</feature>
<feature type="transmembrane region" description="Helical" evidence="8">
    <location>
        <begin position="631"/>
        <end position="652"/>
    </location>
</feature>
<dbReference type="PANTHER" id="PTHR13018:SF5">
    <property type="entry name" value="RE44586P"/>
    <property type="match status" value="1"/>
</dbReference>
<accession>U4L755</accession>
<evidence type="ECO:0000256" key="6">
    <source>
        <dbReference type="ARBA" id="ARBA00023136"/>
    </source>
</evidence>
<feature type="transmembrane region" description="Helical" evidence="8">
    <location>
        <begin position="123"/>
        <end position="142"/>
    </location>
</feature>
<feature type="transmembrane region" description="Helical" evidence="8">
    <location>
        <begin position="441"/>
        <end position="464"/>
    </location>
</feature>
<dbReference type="Pfam" id="PF02714">
    <property type="entry name" value="RSN1_7TM"/>
    <property type="match status" value="1"/>
</dbReference>
<keyword evidence="6 8" id="KW-0472">Membrane</keyword>
<dbReference type="eggNOG" id="KOG1134">
    <property type="taxonomic scope" value="Eukaryota"/>
</dbReference>
<keyword evidence="4 8" id="KW-0812">Transmembrane</keyword>
<dbReference type="OrthoDB" id="1689567at2759"/>
<feature type="transmembrane region" description="Helical" evidence="8">
    <location>
        <begin position="584"/>
        <end position="610"/>
    </location>
</feature>
<dbReference type="Proteomes" id="UP000018144">
    <property type="component" value="Unassembled WGS sequence"/>
</dbReference>
<keyword evidence="13" id="KW-1185">Reference proteome</keyword>
<dbReference type="Pfam" id="PF14703">
    <property type="entry name" value="PHM7_cyt"/>
    <property type="match status" value="1"/>
</dbReference>
<keyword evidence="5 8" id="KW-1133">Transmembrane helix</keyword>
<dbReference type="InterPro" id="IPR003864">
    <property type="entry name" value="CSC1/OSCA1-like_7TM"/>
</dbReference>
<evidence type="ECO:0000256" key="5">
    <source>
        <dbReference type="ARBA" id="ARBA00022989"/>
    </source>
</evidence>
<dbReference type="Pfam" id="PF13967">
    <property type="entry name" value="RSN1_TM"/>
    <property type="match status" value="1"/>
</dbReference>
<dbReference type="AlphaFoldDB" id="U4L755"/>
<comment type="subcellular location">
    <subcellularLocation>
        <location evidence="1">Membrane</location>
        <topology evidence="1">Multi-pass membrane protein</topology>
    </subcellularLocation>
</comment>
<evidence type="ECO:0000313" key="13">
    <source>
        <dbReference type="Proteomes" id="UP000018144"/>
    </source>
</evidence>
<sequence length="828" mass="94409">MSSTQYPLFLPFDYGGQNKSRGPGEGLFDPRRQTPRDLVQQLIISIMLGLGAFISFCLLRPKWPQFYYARKIRIRTAAALPDLPPTFFGWIPSLWRISDADVLATAGLDAYVFLAFFKMAIQFLFIATILAGAVLVPVHTYFGSGDFFKEISDEFWGNPDLTEPYLFDDGDKKPLKPIKTDPSILWANLIFVYIFSGLAFYFIWQHTENIVHVRQKYLGQQSTVTSRTVKLSGIPLELRSEGTLKDYIDKLGIGKVEEVTLCRQWKDLDNLLDEREKTIRKLEEVRIAYDKKKKRTGLSLLQAAETIEEAYEDESSDEETAPLLSRSQDPRYRSAPGRPKIIIRYGKFGLKVRRIDAISHLHRKLAELDDEITIARRKDYPATPLAFITMDSVTAAQIMMQTLIDPTPGCLIARQAPFPSDINWHNVYLSRRNRLTRGWSISIFVTLSSVFWLIPVAALAGLWNMDEIHKIWPGLADVLEANEIVASLVTTFLPTLVLTLLNIAVPFFYEWLSQQQGMISQEEVELSIISKNFFFTFFNLFLAFTIFGTAFTFHTFWETLRDSFKDTASIALLLAKAVEGLGPFYINLIILQGLGMFPLRLLQIGTVTLYPYNKVTAKTPRDRSELRKAPLFQYGFYLPQPILVFIICLVYSVLQRGVLILFFGLLYFICGYFTYKYQLLYAMEHPRYSAGKAWTMIVNRVIMGLGVFQLTMAGWLVLRQAFTRAGLVLPLLAFTAWSGYVFRREWGPAHYFTALKSIKKPATPISGLEQEREEEGGTRYVNPSLVSELRGVWLSDRTEDYGFGDTPNGAHDGEEQNHGALIDLSHHT</sequence>
<dbReference type="GO" id="GO:0005227">
    <property type="term" value="F:calcium-activated cation channel activity"/>
    <property type="evidence" value="ECO:0007669"/>
    <property type="project" value="InterPro"/>
</dbReference>
<protein>
    <submittedName>
        <fullName evidence="12">Similar to Uncharacterized membrane protein YLR241W acc. no. Q06538</fullName>
    </submittedName>
</protein>
<feature type="transmembrane region" description="Helical" evidence="8">
    <location>
        <begin position="484"/>
        <end position="512"/>
    </location>
</feature>
<evidence type="ECO:0000259" key="11">
    <source>
        <dbReference type="Pfam" id="PF14703"/>
    </source>
</evidence>
<feature type="domain" description="CSC1/OSCA1-like cytosolic" evidence="11">
    <location>
        <begin position="226"/>
        <end position="426"/>
    </location>
</feature>
<evidence type="ECO:0000256" key="8">
    <source>
        <dbReference type="SAM" id="Phobius"/>
    </source>
</evidence>
<dbReference type="InterPro" id="IPR032880">
    <property type="entry name" value="CSC1/OSCA1-like_N"/>
</dbReference>
<feature type="transmembrane region" description="Helical" evidence="8">
    <location>
        <begin position="533"/>
        <end position="557"/>
    </location>
</feature>
<feature type="transmembrane region" description="Helical" evidence="8">
    <location>
        <begin position="184"/>
        <end position="204"/>
    </location>
</feature>
<dbReference type="STRING" id="1076935.U4L755"/>
<organism evidence="12 13">
    <name type="scientific">Pyronema omphalodes (strain CBS 100304)</name>
    <name type="common">Pyronema confluens</name>
    <dbReference type="NCBI Taxonomy" id="1076935"/>
    <lineage>
        <taxon>Eukaryota</taxon>
        <taxon>Fungi</taxon>
        <taxon>Dikarya</taxon>
        <taxon>Ascomycota</taxon>
        <taxon>Pezizomycotina</taxon>
        <taxon>Pezizomycetes</taxon>
        <taxon>Pezizales</taxon>
        <taxon>Pyronemataceae</taxon>
        <taxon>Pyronema</taxon>
    </lineage>
</organism>
<evidence type="ECO:0000256" key="3">
    <source>
        <dbReference type="ARBA" id="ARBA00022448"/>
    </source>
</evidence>
<dbReference type="GO" id="GO:0005886">
    <property type="term" value="C:plasma membrane"/>
    <property type="evidence" value="ECO:0007669"/>
    <property type="project" value="TreeGrafter"/>
</dbReference>
<dbReference type="InterPro" id="IPR027815">
    <property type="entry name" value="CSC1/OSCA1-like_cyt"/>
</dbReference>
<proteinExistence type="inferred from homology"/>
<gene>
    <name evidence="12" type="ORF">PCON_12847</name>
</gene>
<feature type="transmembrane region" description="Helical" evidence="8">
    <location>
        <begin position="724"/>
        <end position="742"/>
    </location>
</feature>
<comment type="similarity">
    <text evidence="2">Belongs to the CSC1 (TC 1.A.17) family.</text>
</comment>
<keyword evidence="3" id="KW-0813">Transport</keyword>
<evidence type="ECO:0000259" key="10">
    <source>
        <dbReference type="Pfam" id="PF13967"/>
    </source>
</evidence>